<accession>A0ABS7IX83</accession>
<evidence type="ECO:0000256" key="3">
    <source>
        <dbReference type="ARBA" id="ARBA00022692"/>
    </source>
</evidence>
<feature type="transmembrane region" description="Helical" evidence="6">
    <location>
        <begin position="130"/>
        <end position="148"/>
    </location>
</feature>
<proteinExistence type="predicted"/>
<feature type="transmembrane region" description="Helical" evidence="6">
    <location>
        <begin position="12"/>
        <end position="33"/>
    </location>
</feature>
<evidence type="ECO:0000313" key="7">
    <source>
        <dbReference type="EMBL" id="MBX7458166.1"/>
    </source>
</evidence>
<keyword evidence="4 6" id="KW-1133">Transmembrane helix</keyword>
<feature type="transmembrane region" description="Helical" evidence="6">
    <location>
        <begin position="339"/>
        <end position="359"/>
    </location>
</feature>
<protein>
    <recommendedName>
        <fullName evidence="9">Oligosaccharide flippase family protein</fullName>
    </recommendedName>
</protein>
<keyword evidence="3 6" id="KW-0812">Transmembrane</keyword>
<evidence type="ECO:0008006" key="9">
    <source>
        <dbReference type="Google" id="ProtNLM"/>
    </source>
</evidence>
<gene>
    <name evidence="7" type="ORF">K3152_07900</name>
</gene>
<sequence>MSDQRRLLRGISANLMAVATRIAVQFATLPIFFASWSVEAVGSWLILFAVPAYVALVGNGFAGAGGTAALAAAQAGDLARARQDFRAAWTISAFSTAALALVFASAAMFIIPSVVEYDGDVALWDMAKAAAWLSLYIFATSQMAIFDIPYRVAGRYPDHIFLYNATSLLEIVVIAAAVTFSDSLSTLAMSLALFRCLSALWIYLSARKAAPQMFESGHGDLQASVTDLWRPSLAFMLMPLVFGLNLQGYLLLVGATFGAVVLAGFAATRTLTRLLDLVTNVTYGLQFYESGYIDGDRRAVQKRMLATMTLVSIGIAALFAFFLLAIGPWLQDLYTLGETIFSTSIALVLVTAATLRALSAAPMAVLAADNAHAPVVVLYLAGSALALLLAVLLGWAGFSLSVVLLPLILAEASQFLPALKRTLAALEMTASEFAASLTSPERLDDVRGLSRALAKRK</sequence>
<evidence type="ECO:0000313" key="8">
    <source>
        <dbReference type="Proteomes" id="UP000783253"/>
    </source>
</evidence>
<name>A0ABS7IX83_9SPHN</name>
<dbReference type="InterPro" id="IPR050833">
    <property type="entry name" value="Poly_Biosynth_Transport"/>
</dbReference>
<evidence type="ECO:0000256" key="2">
    <source>
        <dbReference type="ARBA" id="ARBA00022475"/>
    </source>
</evidence>
<keyword evidence="5 6" id="KW-0472">Membrane</keyword>
<feature type="transmembrane region" description="Helical" evidence="6">
    <location>
        <begin position="305"/>
        <end position="327"/>
    </location>
</feature>
<feature type="transmembrane region" description="Helical" evidence="6">
    <location>
        <begin position="85"/>
        <end position="110"/>
    </location>
</feature>
<evidence type="ECO:0000256" key="1">
    <source>
        <dbReference type="ARBA" id="ARBA00004651"/>
    </source>
</evidence>
<feature type="transmembrane region" description="Helical" evidence="6">
    <location>
        <begin position="371"/>
        <end position="392"/>
    </location>
</feature>
<feature type="transmembrane region" description="Helical" evidence="6">
    <location>
        <begin position="45"/>
        <end position="73"/>
    </location>
</feature>
<evidence type="ECO:0000256" key="5">
    <source>
        <dbReference type="ARBA" id="ARBA00023136"/>
    </source>
</evidence>
<evidence type="ECO:0000256" key="6">
    <source>
        <dbReference type="SAM" id="Phobius"/>
    </source>
</evidence>
<feature type="transmembrane region" description="Helical" evidence="6">
    <location>
        <begin position="248"/>
        <end position="267"/>
    </location>
</feature>
<dbReference type="PANTHER" id="PTHR30250">
    <property type="entry name" value="PST FAMILY PREDICTED COLANIC ACID TRANSPORTER"/>
    <property type="match status" value="1"/>
</dbReference>
<evidence type="ECO:0000256" key="4">
    <source>
        <dbReference type="ARBA" id="ARBA00022989"/>
    </source>
</evidence>
<organism evidence="7 8">
    <name type="scientific">Qipengyuania polymorpha</name>
    <dbReference type="NCBI Taxonomy" id="2867234"/>
    <lineage>
        <taxon>Bacteria</taxon>
        <taxon>Pseudomonadati</taxon>
        <taxon>Pseudomonadota</taxon>
        <taxon>Alphaproteobacteria</taxon>
        <taxon>Sphingomonadales</taxon>
        <taxon>Erythrobacteraceae</taxon>
        <taxon>Qipengyuania</taxon>
    </lineage>
</organism>
<keyword evidence="2" id="KW-1003">Cell membrane</keyword>
<keyword evidence="8" id="KW-1185">Reference proteome</keyword>
<feature type="transmembrane region" description="Helical" evidence="6">
    <location>
        <begin position="160"/>
        <end position="180"/>
    </location>
</feature>
<dbReference type="Proteomes" id="UP000783253">
    <property type="component" value="Unassembled WGS sequence"/>
</dbReference>
<dbReference type="RefSeq" id="WP_221573544.1">
    <property type="nucleotide sequence ID" value="NZ_JAIGNK010000002.1"/>
</dbReference>
<reference evidence="7 8" key="1">
    <citation type="submission" date="2021-08" db="EMBL/GenBank/DDBJ databases">
        <title>Comparative Genomics Analysis of the Genus Qipengyuania Reveals Extensive Genetic Diversity and Metabolic Versatility, Including the Description of Fifteen Novel Species.</title>
        <authorList>
            <person name="Liu Y."/>
        </authorList>
    </citation>
    <scope>NUCLEOTIDE SEQUENCE [LARGE SCALE GENOMIC DNA]</scope>
    <source>
        <strain evidence="7 8">1NDH17</strain>
    </source>
</reference>
<dbReference type="PANTHER" id="PTHR30250:SF11">
    <property type="entry name" value="O-ANTIGEN TRANSPORTER-RELATED"/>
    <property type="match status" value="1"/>
</dbReference>
<dbReference type="EMBL" id="JAIGNK010000002">
    <property type="protein sequence ID" value="MBX7458166.1"/>
    <property type="molecule type" value="Genomic_DNA"/>
</dbReference>
<comment type="subcellular location">
    <subcellularLocation>
        <location evidence="1">Cell membrane</location>
        <topology evidence="1">Multi-pass membrane protein</topology>
    </subcellularLocation>
</comment>
<comment type="caution">
    <text evidence="7">The sequence shown here is derived from an EMBL/GenBank/DDBJ whole genome shotgun (WGS) entry which is preliminary data.</text>
</comment>